<keyword evidence="2" id="KW-0238">DNA-binding</keyword>
<reference evidence="5" key="1">
    <citation type="journal article" date="2024" name="Antonie Van Leeuwenhoek">
        <title>Bradyrhizobium ontarionense sp. nov., a novel bacterial symbiont isolated from Aeschynomene indica (Indian jointvetch), harbours photosynthesis, nitrogen fixation and nitrous oxide (N2O) reductase genes.</title>
        <authorList>
            <person name="Bromfield E.S.P."/>
            <person name="Cloutier S."/>
        </authorList>
    </citation>
    <scope>NUCLEOTIDE SEQUENCE</scope>
    <source>
        <strain evidence="5">A19</strain>
    </source>
</reference>
<dbReference type="PROSITE" id="PS50943">
    <property type="entry name" value="HTH_CROC1"/>
    <property type="match status" value="1"/>
</dbReference>
<dbReference type="Proteomes" id="UP001431010">
    <property type="component" value="Chromosome"/>
</dbReference>
<evidence type="ECO:0000313" key="5">
    <source>
        <dbReference type="EMBL" id="UFZ08059.1"/>
    </source>
</evidence>
<dbReference type="Pfam" id="PF01381">
    <property type="entry name" value="HTH_3"/>
    <property type="match status" value="1"/>
</dbReference>
<evidence type="ECO:0000259" key="4">
    <source>
        <dbReference type="PROSITE" id="PS50943"/>
    </source>
</evidence>
<dbReference type="EMBL" id="CP088156">
    <property type="protein sequence ID" value="UFZ08059.1"/>
    <property type="molecule type" value="Genomic_DNA"/>
</dbReference>
<organism evidence="5 6">
    <name type="scientific">Bradyrhizobium ontarionense</name>
    <dbReference type="NCBI Taxonomy" id="2898149"/>
    <lineage>
        <taxon>Bacteria</taxon>
        <taxon>Pseudomonadati</taxon>
        <taxon>Pseudomonadota</taxon>
        <taxon>Alphaproteobacteria</taxon>
        <taxon>Hyphomicrobiales</taxon>
        <taxon>Nitrobacteraceae</taxon>
        <taxon>Bradyrhizobium</taxon>
    </lineage>
</organism>
<sequence length="77" mass="8928">MDMRRLVGRNVLRIRKSKEMTQERLAEVSGFSQQYISGLEKGQRNPTVVTIYELSVALDVDYLDLLKPDAQSKREKE</sequence>
<keyword evidence="3" id="KW-0804">Transcription</keyword>
<dbReference type="InterPro" id="IPR050807">
    <property type="entry name" value="TransReg_Diox_bact_type"/>
</dbReference>
<evidence type="ECO:0000256" key="3">
    <source>
        <dbReference type="ARBA" id="ARBA00023163"/>
    </source>
</evidence>
<proteinExistence type="predicted"/>
<accession>A0ABY3RLB0</accession>
<dbReference type="SUPFAM" id="SSF47413">
    <property type="entry name" value="lambda repressor-like DNA-binding domains"/>
    <property type="match status" value="1"/>
</dbReference>
<protein>
    <submittedName>
        <fullName evidence="5">Helix-turn-helix domain-containing protein</fullName>
    </submittedName>
</protein>
<keyword evidence="1" id="KW-0805">Transcription regulation</keyword>
<dbReference type="PANTHER" id="PTHR46797">
    <property type="entry name" value="HTH-TYPE TRANSCRIPTIONAL REGULATOR"/>
    <property type="match status" value="1"/>
</dbReference>
<dbReference type="RefSeq" id="WP_231327508.1">
    <property type="nucleotide sequence ID" value="NZ_CP088156.1"/>
</dbReference>
<evidence type="ECO:0000256" key="1">
    <source>
        <dbReference type="ARBA" id="ARBA00023015"/>
    </source>
</evidence>
<dbReference type="SMART" id="SM00530">
    <property type="entry name" value="HTH_XRE"/>
    <property type="match status" value="1"/>
</dbReference>
<dbReference type="InterPro" id="IPR010982">
    <property type="entry name" value="Lambda_DNA-bd_dom_sf"/>
</dbReference>
<dbReference type="InterPro" id="IPR001387">
    <property type="entry name" value="Cro/C1-type_HTH"/>
</dbReference>
<feature type="domain" description="HTH cro/C1-type" evidence="4">
    <location>
        <begin position="11"/>
        <end position="65"/>
    </location>
</feature>
<evidence type="ECO:0000313" key="6">
    <source>
        <dbReference type="Proteomes" id="UP001431010"/>
    </source>
</evidence>
<gene>
    <name evidence="5" type="ORF">LQG66_17955</name>
</gene>
<dbReference type="CDD" id="cd00093">
    <property type="entry name" value="HTH_XRE"/>
    <property type="match status" value="1"/>
</dbReference>
<evidence type="ECO:0000256" key="2">
    <source>
        <dbReference type="ARBA" id="ARBA00023125"/>
    </source>
</evidence>
<dbReference type="Gene3D" id="1.10.260.40">
    <property type="entry name" value="lambda repressor-like DNA-binding domains"/>
    <property type="match status" value="1"/>
</dbReference>
<keyword evidence="6" id="KW-1185">Reference proteome</keyword>
<dbReference type="PANTHER" id="PTHR46797:SF23">
    <property type="entry name" value="HTH-TYPE TRANSCRIPTIONAL REGULATOR SUTR"/>
    <property type="match status" value="1"/>
</dbReference>
<name>A0ABY3RLB0_9BRAD</name>